<evidence type="ECO:0000256" key="2">
    <source>
        <dbReference type="ARBA" id="ARBA00022964"/>
    </source>
</evidence>
<dbReference type="Gene3D" id="2.60.120.620">
    <property type="entry name" value="q2cbj1_9rhob like domain"/>
    <property type="match status" value="1"/>
</dbReference>
<dbReference type="Proteomes" id="UP001168380">
    <property type="component" value="Unassembled WGS sequence"/>
</dbReference>
<dbReference type="InterPro" id="IPR044862">
    <property type="entry name" value="Pro_4_hyd_alph_FE2OG_OXY"/>
</dbReference>
<comment type="caution">
    <text evidence="5">The sequence shown here is derived from an EMBL/GenBank/DDBJ whole genome shotgun (WGS) entry which is preliminary data.</text>
</comment>
<protein>
    <submittedName>
        <fullName evidence="5">2OG-Fe(II) oxygenase</fullName>
        <ecNumber evidence="5">1.14.11.-</ecNumber>
    </submittedName>
</protein>
<dbReference type="InterPro" id="IPR006620">
    <property type="entry name" value="Pro_4_hyd_alph"/>
</dbReference>
<comment type="cofactor">
    <cofactor evidence="1">
        <name>L-ascorbate</name>
        <dbReference type="ChEBI" id="CHEBI:38290"/>
    </cofactor>
</comment>
<name>A0ABT8TK47_9GAMM</name>
<dbReference type="PANTHER" id="PTHR12117:SF0">
    <property type="entry name" value="PROLYL 3-HYDROXYLASE OGFOD1"/>
    <property type="match status" value="1"/>
</dbReference>
<organism evidence="5 6">
    <name type="scientific">Gilvimarinus algae</name>
    <dbReference type="NCBI Taxonomy" id="3058037"/>
    <lineage>
        <taxon>Bacteria</taxon>
        <taxon>Pseudomonadati</taxon>
        <taxon>Pseudomonadota</taxon>
        <taxon>Gammaproteobacteria</taxon>
        <taxon>Cellvibrionales</taxon>
        <taxon>Cellvibrionaceae</taxon>
        <taxon>Gilvimarinus</taxon>
    </lineage>
</organism>
<gene>
    <name evidence="5" type="ORF">QWI16_16875</name>
</gene>
<sequence>MSLSDYLSHTTLAADDQMAETFQQARPFSHLVVDNFFNPTFCEALLSEFPAFDDERAKNENGTLGRKATYPNIRDIGPTYQKLDTLIKSREFLDWVSKATGIDDLIYDPDYFGGGTHENCHGQDLDPHVDFNRHPVTGHHRRLNLIVYLNHEWSADWGGAIEFHTDPRLPPHENAITEVAPLFNRCVIFATHDHSWHGFKRISLPAGDSDPHTRKSVALYFYTKTRPAAEYHGRHSTIYIERPLPEHIRPGQLLSEQDYQQIQALLARRDQHLARLYRDNHRLQNLLDNLTNSRTFQLARRGLNLAWRAKKRTERLFKR</sequence>
<dbReference type="SMART" id="SM00702">
    <property type="entry name" value="P4Hc"/>
    <property type="match status" value="1"/>
</dbReference>
<keyword evidence="3 5" id="KW-0560">Oxidoreductase</keyword>
<keyword evidence="6" id="KW-1185">Reference proteome</keyword>
<reference evidence="5" key="1">
    <citation type="submission" date="2023-07" db="EMBL/GenBank/DDBJ databases">
        <title>Gilvimarinus algae sp. nov., isolated from the surface of Kelp.</title>
        <authorList>
            <person name="Sun Y.Y."/>
            <person name="Gong Y."/>
            <person name="Du Z.J."/>
        </authorList>
    </citation>
    <scope>NUCLEOTIDE SEQUENCE</scope>
    <source>
        <strain evidence="5">SDUM040014</strain>
    </source>
</reference>
<dbReference type="InterPro" id="IPR051842">
    <property type="entry name" value="uS12_prolyl_hydroxylase"/>
</dbReference>
<evidence type="ECO:0000313" key="5">
    <source>
        <dbReference type="EMBL" id="MDO3383859.1"/>
    </source>
</evidence>
<evidence type="ECO:0000256" key="1">
    <source>
        <dbReference type="ARBA" id="ARBA00001961"/>
    </source>
</evidence>
<dbReference type="Pfam" id="PF13640">
    <property type="entry name" value="2OG-FeII_Oxy_3"/>
    <property type="match status" value="1"/>
</dbReference>
<dbReference type="GO" id="GO:0016491">
    <property type="term" value="F:oxidoreductase activity"/>
    <property type="evidence" value="ECO:0007669"/>
    <property type="project" value="UniProtKB-KW"/>
</dbReference>
<evidence type="ECO:0000256" key="3">
    <source>
        <dbReference type="ARBA" id="ARBA00023002"/>
    </source>
</evidence>
<evidence type="ECO:0000313" key="6">
    <source>
        <dbReference type="Proteomes" id="UP001168380"/>
    </source>
</evidence>
<dbReference type="EC" id="1.14.11.-" evidence="5"/>
<proteinExistence type="predicted"/>
<keyword evidence="2" id="KW-0223">Dioxygenase</keyword>
<dbReference type="PANTHER" id="PTHR12117">
    <property type="entry name" value="HISTONE ACETYLTRANSFERASE COMPLEX"/>
    <property type="match status" value="1"/>
</dbReference>
<accession>A0ABT8TK47</accession>
<dbReference type="EMBL" id="JAULRT010000062">
    <property type="protein sequence ID" value="MDO3383859.1"/>
    <property type="molecule type" value="Genomic_DNA"/>
</dbReference>
<dbReference type="RefSeq" id="WP_302714940.1">
    <property type="nucleotide sequence ID" value="NZ_JAULRT010000062.1"/>
</dbReference>
<feature type="domain" description="Prolyl 4-hydroxylase alpha subunit" evidence="4">
    <location>
        <begin position="28"/>
        <end position="222"/>
    </location>
</feature>
<evidence type="ECO:0000259" key="4">
    <source>
        <dbReference type="SMART" id="SM00702"/>
    </source>
</evidence>